<feature type="domain" description="TM2" evidence="7">
    <location>
        <begin position="56"/>
        <end position="105"/>
    </location>
</feature>
<evidence type="ECO:0000259" key="7">
    <source>
        <dbReference type="Pfam" id="PF05154"/>
    </source>
</evidence>
<feature type="transmembrane region" description="Helical" evidence="5">
    <location>
        <begin position="85"/>
        <end position="108"/>
    </location>
</feature>
<dbReference type="KEGG" id="spon:HME9304_02672"/>
<evidence type="ECO:0000313" key="8">
    <source>
        <dbReference type="EMBL" id="AWX45645.1"/>
    </source>
</evidence>
<evidence type="ECO:0000256" key="4">
    <source>
        <dbReference type="ARBA" id="ARBA00023136"/>
    </source>
</evidence>
<dbReference type="RefSeq" id="WP_206170476.1">
    <property type="nucleotide sequence ID" value="NZ_CP030104.1"/>
</dbReference>
<evidence type="ECO:0000256" key="3">
    <source>
        <dbReference type="ARBA" id="ARBA00022989"/>
    </source>
</evidence>
<dbReference type="GO" id="GO:0016020">
    <property type="term" value="C:membrane"/>
    <property type="evidence" value="ECO:0007669"/>
    <property type="project" value="UniProtKB-SubCell"/>
</dbReference>
<feature type="transmembrane region" description="Helical" evidence="5">
    <location>
        <begin position="56"/>
        <end position="73"/>
    </location>
</feature>
<feature type="signal peptide" evidence="6">
    <location>
        <begin position="1"/>
        <end position="21"/>
    </location>
</feature>
<protein>
    <recommendedName>
        <fullName evidence="7">TM2 domain-containing protein</fullName>
    </recommendedName>
</protein>
<evidence type="ECO:0000313" key="9">
    <source>
        <dbReference type="Proteomes" id="UP000248536"/>
    </source>
</evidence>
<dbReference type="Proteomes" id="UP000248536">
    <property type="component" value="Chromosome"/>
</dbReference>
<evidence type="ECO:0000256" key="2">
    <source>
        <dbReference type="ARBA" id="ARBA00022692"/>
    </source>
</evidence>
<dbReference type="AlphaFoldDB" id="A0A2Z4LUR1"/>
<accession>A0A2Z4LUR1</accession>
<gene>
    <name evidence="8" type="ORF">HME9304_02672</name>
</gene>
<feature type="chain" id="PRO_5016410765" description="TM2 domain-containing protein" evidence="6">
    <location>
        <begin position="22"/>
        <end position="112"/>
    </location>
</feature>
<dbReference type="Pfam" id="PF05154">
    <property type="entry name" value="TM2"/>
    <property type="match status" value="1"/>
</dbReference>
<dbReference type="EMBL" id="CP030104">
    <property type="protein sequence ID" value="AWX45645.1"/>
    <property type="molecule type" value="Genomic_DNA"/>
</dbReference>
<reference evidence="8 9" key="1">
    <citation type="submission" date="2018-06" db="EMBL/GenBank/DDBJ databases">
        <title>Spongiibacterium sp. HME9304 Genome sequencing and assembly.</title>
        <authorList>
            <person name="Kang H."/>
            <person name="Kim H."/>
            <person name="Joh K."/>
        </authorList>
    </citation>
    <scope>NUCLEOTIDE SEQUENCE [LARGE SCALE GENOMIC DNA]</scope>
    <source>
        <strain evidence="8 9">HME9304</strain>
    </source>
</reference>
<organism evidence="8 9">
    <name type="scientific">Flagellimonas maritima</name>
    <dbReference type="NCBI Taxonomy" id="1383885"/>
    <lineage>
        <taxon>Bacteria</taxon>
        <taxon>Pseudomonadati</taxon>
        <taxon>Bacteroidota</taxon>
        <taxon>Flavobacteriia</taxon>
        <taxon>Flavobacteriales</taxon>
        <taxon>Flavobacteriaceae</taxon>
        <taxon>Flagellimonas</taxon>
    </lineage>
</organism>
<proteinExistence type="predicted"/>
<keyword evidence="2 5" id="KW-0812">Transmembrane</keyword>
<evidence type="ECO:0000256" key="6">
    <source>
        <dbReference type="SAM" id="SignalP"/>
    </source>
</evidence>
<dbReference type="InterPro" id="IPR007829">
    <property type="entry name" value="TM2"/>
</dbReference>
<keyword evidence="4 5" id="KW-0472">Membrane</keyword>
<keyword evidence="6" id="KW-0732">Signal</keyword>
<sequence>MKTKIYFLVLTFFLGFSFAQASFPVKRSVKVDESKEIMLDGVESEMSTPVASSTMAYDKTVAILLWVFLWPFAAHRWYAGKPIGYNILFILTLGGFFVWAVIDLVNIIKGDF</sequence>
<name>A0A2Z4LUR1_9FLAO</name>
<evidence type="ECO:0000256" key="5">
    <source>
        <dbReference type="SAM" id="Phobius"/>
    </source>
</evidence>
<keyword evidence="3 5" id="KW-1133">Transmembrane helix</keyword>
<keyword evidence="9" id="KW-1185">Reference proteome</keyword>
<evidence type="ECO:0000256" key="1">
    <source>
        <dbReference type="ARBA" id="ARBA00004141"/>
    </source>
</evidence>
<comment type="subcellular location">
    <subcellularLocation>
        <location evidence="1">Membrane</location>
        <topology evidence="1">Multi-pass membrane protein</topology>
    </subcellularLocation>
</comment>